<dbReference type="InterPro" id="IPR036111">
    <property type="entry name" value="Mal/L-sulfo/L-lacto_DH-like_sf"/>
</dbReference>
<dbReference type="Gene3D" id="1.10.1530.10">
    <property type="match status" value="1"/>
</dbReference>
<reference evidence="3 4" key="1">
    <citation type="submission" date="2013-03" db="EMBL/GenBank/DDBJ databases">
        <title>Salinisphaera dokdonensis CL-ES53 Genome Sequencing.</title>
        <authorList>
            <person name="Li C."/>
            <person name="Lai Q."/>
            <person name="Shao Z."/>
        </authorList>
    </citation>
    <scope>NUCLEOTIDE SEQUENCE [LARGE SCALE GENOMIC DNA]</scope>
    <source>
        <strain evidence="3 4">CL-ES53</strain>
    </source>
</reference>
<organism evidence="3 4">
    <name type="scientific">Salinisphaera dokdonensis CL-ES53</name>
    <dbReference type="NCBI Taxonomy" id="1304272"/>
    <lineage>
        <taxon>Bacteria</taxon>
        <taxon>Pseudomonadati</taxon>
        <taxon>Pseudomonadota</taxon>
        <taxon>Gammaproteobacteria</taxon>
        <taxon>Salinisphaerales</taxon>
        <taxon>Salinisphaeraceae</taxon>
        <taxon>Salinisphaera</taxon>
    </lineage>
</organism>
<dbReference type="EMBL" id="APND01000003">
    <property type="protein sequence ID" value="MES1929566.1"/>
    <property type="molecule type" value="Genomic_DNA"/>
</dbReference>
<dbReference type="PANTHER" id="PTHR11091:SF0">
    <property type="entry name" value="MALATE DEHYDROGENASE"/>
    <property type="match status" value="1"/>
</dbReference>
<evidence type="ECO:0000256" key="2">
    <source>
        <dbReference type="ARBA" id="ARBA00023002"/>
    </source>
</evidence>
<evidence type="ECO:0000313" key="4">
    <source>
        <dbReference type="Proteomes" id="UP001460888"/>
    </source>
</evidence>
<dbReference type="InterPro" id="IPR043144">
    <property type="entry name" value="Mal/L-sulf/L-lact_DH-like_ah"/>
</dbReference>
<accession>A0ABV2B0Z7</accession>
<dbReference type="SUPFAM" id="SSF89733">
    <property type="entry name" value="L-sulfolactate dehydrogenase-like"/>
    <property type="match status" value="1"/>
</dbReference>
<dbReference type="Proteomes" id="UP001460888">
    <property type="component" value="Unassembled WGS sequence"/>
</dbReference>
<gene>
    <name evidence="3" type="ORF">SADO_09929</name>
</gene>
<evidence type="ECO:0000256" key="1">
    <source>
        <dbReference type="ARBA" id="ARBA00006056"/>
    </source>
</evidence>
<dbReference type="PANTHER" id="PTHR11091">
    <property type="entry name" value="OXIDOREDUCTASE-RELATED"/>
    <property type="match status" value="1"/>
</dbReference>
<proteinExistence type="inferred from homology"/>
<dbReference type="InterPro" id="IPR003767">
    <property type="entry name" value="Malate/L-lactate_DH-like"/>
</dbReference>
<protein>
    <submittedName>
        <fullName evidence="3">Malate/L-sulfolactate dehydrogenase</fullName>
    </submittedName>
</protein>
<dbReference type="RefSeq" id="WP_353111076.1">
    <property type="nucleotide sequence ID" value="NZ_APND01000003.1"/>
</dbReference>
<dbReference type="InterPro" id="IPR043143">
    <property type="entry name" value="Mal/L-sulf/L-lact_DH-like_NADP"/>
</dbReference>
<comment type="similarity">
    <text evidence="1">Belongs to the LDH2/MDH2 oxidoreductase family.</text>
</comment>
<dbReference type="Gene3D" id="3.30.1370.60">
    <property type="entry name" value="Hypothetical oxidoreductase yiak, domain 2"/>
    <property type="match status" value="1"/>
</dbReference>
<dbReference type="Pfam" id="PF02615">
    <property type="entry name" value="Ldh_2"/>
    <property type="match status" value="1"/>
</dbReference>
<evidence type="ECO:0000313" key="3">
    <source>
        <dbReference type="EMBL" id="MES1929566.1"/>
    </source>
</evidence>
<comment type="caution">
    <text evidence="3">The sequence shown here is derived from an EMBL/GenBank/DDBJ whole genome shotgun (WGS) entry which is preliminary data.</text>
</comment>
<keyword evidence="2" id="KW-0560">Oxidoreductase</keyword>
<sequence length="337" mass="35634">MAETRDITLDELASLAYAVLRHNGFGADHTRAIAETVLAAEHDACHSHGIYRLIGIAQACRDGVADGGVAPTVVDHAAAVVKVDAGGGFSPLAFERGLPMLIDKARRGGIAAMAINRCFHLTALWPEVERLAAENLVGLAMTPSHAWVAPFGGKRGLFGTNPLAFAWPRPNNDPYVFDFATSAIARGDIELHAREDRALQPGWALDRTGAPTIDAHAALEGAMLPFGGHKGSALATLIELLAGPLIGDLTSGQSQQFDAGRGAAPFHGELIIAIDPAAFAPDTKDQSAAAERLFEGIVDQGARLPSQRRRAARRQTKADGFVRVNAALVDELNQLID</sequence>
<keyword evidence="4" id="KW-1185">Reference proteome</keyword>
<name>A0ABV2B0Z7_9GAMM</name>